<evidence type="ECO:0000256" key="1">
    <source>
        <dbReference type="SAM" id="MobiDB-lite"/>
    </source>
</evidence>
<name>A0A9X0AUM4_9HELO</name>
<protein>
    <submittedName>
        <fullName evidence="3">Uncharacterized protein</fullName>
    </submittedName>
</protein>
<dbReference type="OrthoDB" id="3544156at2759"/>
<keyword evidence="2" id="KW-1133">Transmembrane helix</keyword>
<sequence>MAGSKLAEFFGGSRPPPRDERKNPADPPSPSSSGHNPNRPSSAQGDESLPPSLRGGFQAKSVWRQLWILYVWLFKSALYYIPFVLSLIGLHLLVIYVLYAQLFLGDDEEIYWGILPDLWKASRDGWDASSRLIRIWFWVLVNIVVKVASWLGISPEWYNPVETAVTSFVSSWFVAFTGWYNLASAVVTTSAEYLSDLQDTTTEYITSSRLWDVFHMFHASKWGPINRFSKYFSAFGMSTYFLVTTPSAWDPLVLLVLSSLMLQLGPIKRAYTYIIGYVKTMSPMMNIYKEFRRNIRSFLHISNTYSSLIEWLSGIGGDTSVSIIPEPGQYELPASFRISPELGERFSKSTLEEMLTGSKLGEAIKSSRLSEKVALSELRKALAGSVVGENLAALNFEQTSAGSELLGESLLGSILGDILLGSDTQKRIAISRLGRALAKSEHAATLVGVELVETLTESELADRITEELDSQLCLVTHLRDLPVALWGPGQSDDFIKELFGSHLGEVLTKFELGETLEGSKLGEILTGKVGEPILPPTTRVTAQHVKPPRADVPPGHITPTVDTFLPMVTKIVPVFVTSIVGPILPIVTKLVTVFLEPIAPVVAFLTGLPSNTTQTLNNKPEIASDHITPVTEPVLPVVTKIVTVFLKPVAPVVALLSSSPTTIEQPPDERAGSSRVIPPLQISFDPAKVSLFATYILAPLFVFGFYMSLRHYLNAWSQVMVDTPLPPEGIPPPAGQPPLEATGKALPRSRESSVWSVSTEKWHFPPPLNRLPSVNELFTYVRRPFSYIHWLLTEFEDYRFPRPPMPQIPLISNILAYIIRLYAIVIHLFADIRQQFSALRNIINIYHLTPLQGIFDAIAAQYALFIRLTNLAQYTLDWFIDSMAYLFWAMTGWETEFFTNRAYGVTILGAIRTIRSHFWTGPLGRPRRRGRAGILRRHHFPSFARGRHRSLPDPQWFPLFHVMIGSVIGSLICLAAADNPYNIRDVLFDTGKLSWHRLQELFEG</sequence>
<feature type="transmembrane region" description="Helical" evidence="2">
    <location>
        <begin position="165"/>
        <end position="183"/>
    </location>
</feature>
<dbReference type="EMBL" id="JAPEIS010000002">
    <property type="protein sequence ID" value="KAJ8069254.1"/>
    <property type="molecule type" value="Genomic_DNA"/>
</dbReference>
<feature type="region of interest" description="Disordered" evidence="1">
    <location>
        <begin position="1"/>
        <end position="50"/>
    </location>
</feature>
<keyword evidence="2" id="KW-0472">Membrane</keyword>
<dbReference type="Proteomes" id="UP001152300">
    <property type="component" value="Unassembled WGS sequence"/>
</dbReference>
<feature type="transmembrane region" description="Helical" evidence="2">
    <location>
        <begin position="810"/>
        <end position="830"/>
    </location>
</feature>
<evidence type="ECO:0000256" key="2">
    <source>
        <dbReference type="SAM" id="Phobius"/>
    </source>
</evidence>
<gene>
    <name evidence="3" type="ORF">OCU04_002918</name>
</gene>
<accession>A0A9X0AUM4</accession>
<feature type="compositionally biased region" description="Low complexity" evidence="1">
    <location>
        <begin position="31"/>
        <end position="42"/>
    </location>
</feature>
<evidence type="ECO:0000313" key="4">
    <source>
        <dbReference type="Proteomes" id="UP001152300"/>
    </source>
</evidence>
<dbReference type="AlphaFoldDB" id="A0A9X0AUM4"/>
<comment type="caution">
    <text evidence="3">The sequence shown here is derived from an EMBL/GenBank/DDBJ whole genome shotgun (WGS) entry which is preliminary data.</text>
</comment>
<feature type="transmembrane region" description="Helical" evidence="2">
    <location>
        <begin position="77"/>
        <end position="99"/>
    </location>
</feature>
<evidence type="ECO:0000313" key="3">
    <source>
        <dbReference type="EMBL" id="KAJ8069254.1"/>
    </source>
</evidence>
<feature type="transmembrane region" description="Helical" evidence="2">
    <location>
        <begin position="135"/>
        <end position="153"/>
    </location>
</feature>
<reference evidence="3" key="1">
    <citation type="submission" date="2022-11" db="EMBL/GenBank/DDBJ databases">
        <title>Genome Resource of Sclerotinia nivalis Strain SnTB1, a Plant Pathogen Isolated from American Ginseng.</title>
        <authorList>
            <person name="Fan S."/>
        </authorList>
    </citation>
    <scope>NUCLEOTIDE SEQUENCE</scope>
    <source>
        <strain evidence="3">SnTB1</strain>
    </source>
</reference>
<feature type="transmembrane region" description="Helical" evidence="2">
    <location>
        <begin position="231"/>
        <end position="249"/>
    </location>
</feature>
<proteinExistence type="predicted"/>
<feature type="transmembrane region" description="Helical" evidence="2">
    <location>
        <begin position="689"/>
        <end position="709"/>
    </location>
</feature>
<keyword evidence="4" id="KW-1185">Reference proteome</keyword>
<keyword evidence="2" id="KW-0812">Transmembrane</keyword>
<organism evidence="3 4">
    <name type="scientific">Sclerotinia nivalis</name>
    <dbReference type="NCBI Taxonomy" id="352851"/>
    <lineage>
        <taxon>Eukaryota</taxon>
        <taxon>Fungi</taxon>
        <taxon>Dikarya</taxon>
        <taxon>Ascomycota</taxon>
        <taxon>Pezizomycotina</taxon>
        <taxon>Leotiomycetes</taxon>
        <taxon>Helotiales</taxon>
        <taxon>Sclerotiniaceae</taxon>
        <taxon>Sclerotinia</taxon>
    </lineage>
</organism>